<evidence type="ECO:0000256" key="6">
    <source>
        <dbReference type="ARBA" id="ARBA00023136"/>
    </source>
</evidence>
<comment type="subcellular location">
    <subcellularLocation>
        <location evidence="1">Cell membrane</location>
        <topology evidence="1">Multi-pass membrane protein</topology>
    </subcellularLocation>
</comment>
<dbReference type="InterPro" id="IPR032808">
    <property type="entry name" value="DoxX"/>
</dbReference>
<dbReference type="EMBL" id="MFTT01000024">
    <property type="protein sequence ID" value="OGI69483.1"/>
    <property type="molecule type" value="Genomic_DNA"/>
</dbReference>
<dbReference type="Proteomes" id="UP000178059">
    <property type="component" value="Unassembled WGS sequence"/>
</dbReference>
<protein>
    <recommendedName>
        <fullName evidence="10">DoxX subfamily</fullName>
    </recommendedName>
</protein>
<feature type="transmembrane region" description="Helical" evidence="7">
    <location>
        <begin position="76"/>
        <end position="98"/>
    </location>
</feature>
<gene>
    <name evidence="8" type="ORF">A2824_03390</name>
</gene>
<dbReference type="STRING" id="1801743.A2824_03390"/>
<evidence type="ECO:0000313" key="9">
    <source>
        <dbReference type="Proteomes" id="UP000178059"/>
    </source>
</evidence>
<dbReference type="GO" id="GO:0005886">
    <property type="term" value="C:plasma membrane"/>
    <property type="evidence" value="ECO:0007669"/>
    <property type="project" value="UniProtKB-SubCell"/>
</dbReference>
<comment type="similarity">
    <text evidence="2">Belongs to the DoxX family.</text>
</comment>
<comment type="caution">
    <text evidence="8">The sequence shown here is derived from an EMBL/GenBank/DDBJ whole genome shotgun (WGS) entry which is preliminary data.</text>
</comment>
<evidence type="ECO:0000256" key="2">
    <source>
        <dbReference type="ARBA" id="ARBA00006679"/>
    </source>
</evidence>
<keyword evidence="6 7" id="KW-0472">Membrane</keyword>
<keyword evidence="5 7" id="KW-1133">Transmembrane helix</keyword>
<reference evidence="8 9" key="1">
    <citation type="journal article" date="2016" name="Nat. Commun.">
        <title>Thousands of microbial genomes shed light on interconnected biogeochemical processes in an aquifer system.</title>
        <authorList>
            <person name="Anantharaman K."/>
            <person name="Brown C.T."/>
            <person name="Hug L.A."/>
            <person name="Sharon I."/>
            <person name="Castelle C.J."/>
            <person name="Probst A.J."/>
            <person name="Thomas B.C."/>
            <person name="Singh A."/>
            <person name="Wilkins M.J."/>
            <person name="Karaoz U."/>
            <person name="Brodie E.L."/>
            <person name="Williams K.H."/>
            <person name="Hubbard S.S."/>
            <person name="Banfield J.F."/>
        </authorList>
    </citation>
    <scope>NUCLEOTIDE SEQUENCE [LARGE SCALE GENOMIC DNA]</scope>
</reference>
<name>A0A1F6VIL6_9BACT</name>
<sequence length="157" mass="17955">MTKFEKISLFLLRIGLGWFFFYAGITKIIDPTWSATGYLQNAKTFSDLFAWFASPGVLPITNFLNEWGLTILGVSLILGIFVRLTSGLGVILMLLYYFPVLEFPFVEHGFLIDDHIIYALILLYFAAIKAGRVYGLENWCSNLPICRQFPKLRNWLG</sequence>
<evidence type="ECO:0000256" key="7">
    <source>
        <dbReference type="SAM" id="Phobius"/>
    </source>
</evidence>
<keyword evidence="4 7" id="KW-0812">Transmembrane</keyword>
<organism evidence="8 9">
    <name type="scientific">Candidatus Nomurabacteria bacterium RIFCSPHIGHO2_01_FULL_42_16</name>
    <dbReference type="NCBI Taxonomy" id="1801743"/>
    <lineage>
        <taxon>Bacteria</taxon>
        <taxon>Candidatus Nomuraibacteriota</taxon>
    </lineage>
</organism>
<evidence type="ECO:0000313" key="8">
    <source>
        <dbReference type="EMBL" id="OGI69483.1"/>
    </source>
</evidence>
<evidence type="ECO:0000256" key="1">
    <source>
        <dbReference type="ARBA" id="ARBA00004651"/>
    </source>
</evidence>
<dbReference type="PANTHER" id="PTHR33452:SF1">
    <property type="entry name" value="INNER MEMBRANE PROTEIN YPHA-RELATED"/>
    <property type="match status" value="1"/>
</dbReference>
<feature type="transmembrane region" description="Helical" evidence="7">
    <location>
        <begin position="110"/>
        <end position="128"/>
    </location>
</feature>
<dbReference type="Pfam" id="PF07681">
    <property type="entry name" value="DoxX"/>
    <property type="match status" value="1"/>
</dbReference>
<dbReference type="PANTHER" id="PTHR33452">
    <property type="entry name" value="OXIDOREDUCTASE CATD-RELATED"/>
    <property type="match status" value="1"/>
</dbReference>
<evidence type="ECO:0008006" key="10">
    <source>
        <dbReference type="Google" id="ProtNLM"/>
    </source>
</evidence>
<feature type="transmembrane region" description="Helical" evidence="7">
    <location>
        <begin position="7"/>
        <end position="25"/>
    </location>
</feature>
<dbReference type="InterPro" id="IPR051907">
    <property type="entry name" value="DoxX-like_oxidoreductase"/>
</dbReference>
<dbReference type="AlphaFoldDB" id="A0A1F6VIL6"/>
<evidence type="ECO:0000256" key="5">
    <source>
        <dbReference type="ARBA" id="ARBA00022989"/>
    </source>
</evidence>
<evidence type="ECO:0000256" key="4">
    <source>
        <dbReference type="ARBA" id="ARBA00022692"/>
    </source>
</evidence>
<keyword evidence="3" id="KW-1003">Cell membrane</keyword>
<feature type="transmembrane region" description="Helical" evidence="7">
    <location>
        <begin position="45"/>
        <end position="64"/>
    </location>
</feature>
<proteinExistence type="inferred from homology"/>
<evidence type="ECO:0000256" key="3">
    <source>
        <dbReference type="ARBA" id="ARBA00022475"/>
    </source>
</evidence>
<accession>A0A1F6VIL6</accession>